<dbReference type="SUPFAM" id="SSF53335">
    <property type="entry name" value="S-adenosyl-L-methionine-dependent methyltransferases"/>
    <property type="match status" value="1"/>
</dbReference>
<keyword evidence="3" id="KW-1185">Reference proteome</keyword>
<organism evidence="2 3">
    <name type="scientific">Ulvibacter antarcticus</name>
    <dbReference type="NCBI Taxonomy" id="442714"/>
    <lineage>
        <taxon>Bacteria</taxon>
        <taxon>Pseudomonadati</taxon>
        <taxon>Bacteroidota</taxon>
        <taxon>Flavobacteriia</taxon>
        <taxon>Flavobacteriales</taxon>
        <taxon>Flavobacteriaceae</taxon>
        <taxon>Ulvibacter</taxon>
    </lineage>
</organism>
<dbReference type="AlphaFoldDB" id="A0A3L9YYB2"/>
<dbReference type="GO" id="GO:0032259">
    <property type="term" value="P:methylation"/>
    <property type="evidence" value="ECO:0007669"/>
    <property type="project" value="UniProtKB-KW"/>
</dbReference>
<proteinExistence type="predicted"/>
<evidence type="ECO:0000259" key="1">
    <source>
        <dbReference type="Pfam" id="PF13649"/>
    </source>
</evidence>
<protein>
    <submittedName>
        <fullName evidence="2">Methyltransferase family protein</fullName>
    </submittedName>
</protein>
<evidence type="ECO:0000313" key="2">
    <source>
        <dbReference type="EMBL" id="RMA64797.1"/>
    </source>
</evidence>
<dbReference type="Gene3D" id="3.40.50.150">
    <property type="entry name" value="Vaccinia Virus protein VP39"/>
    <property type="match status" value="1"/>
</dbReference>
<dbReference type="InterPro" id="IPR029063">
    <property type="entry name" value="SAM-dependent_MTases_sf"/>
</dbReference>
<dbReference type="EMBL" id="REFC01000012">
    <property type="protein sequence ID" value="RMA64797.1"/>
    <property type="molecule type" value="Genomic_DNA"/>
</dbReference>
<dbReference type="Pfam" id="PF13649">
    <property type="entry name" value="Methyltransf_25"/>
    <property type="match status" value="1"/>
</dbReference>
<sequence>MNKKENGTKRIKKPWPTKEAMEQVYEMKLWGAGKSHFYSGEGSHLTELVNPYITVLTSFLTSFQSAIVVCDLGCGDFNVGKELVKHSKKYIAVDIVKDLITYNKEKFKAKNLEFHCLDIATDDLPSGDCVLLRQVLQHLSNAEVNSILSKLYSFKYVILTEHLPLGDFTPNKDIVSGQGIRLKKHSGLNISAPPFNFKIKQEKQLLAVKLNDGEGVIVTTFYKIF</sequence>
<keyword evidence="2" id="KW-0808">Transferase</keyword>
<accession>A0A3L9YYB2</accession>
<gene>
    <name evidence="2" type="ORF">BXY75_1678</name>
</gene>
<dbReference type="RefSeq" id="WP_121907224.1">
    <property type="nucleotide sequence ID" value="NZ_REFC01000012.1"/>
</dbReference>
<evidence type="ECO:0000313" key="3">
    <source>
        <dbReference type="Proteomes" id="UP000271339"/>
    </source>
</evidence>
<dbReference type="InterPro" id="IPR041698">
    <property type="entry name" value="Methyltransf_25"/>
</dbReference>
<name>A0A3L9YYB2_9FLAO</name>
<dbReference type="GO" id="GO:0008168">
    <property type="term" value="F:methyltransferase activity"/>
    <property type="evidence" value="ECO:0007669"/>
    <property type="project" value="UniProtKB-KW"/>
</dbReference>
<dbReference type="Proteomes" id="UP000271339">
    <property type="component" value="Unassembled WGS sequence"/>
</dbReference>
<dbReference type="OrthoDB" id="20930at2"/>
<keyword evidence="2" id="KW-0489">Methyltransferase</keyword>
<dbReference type="CDD" id="cd02440">
    <property type="entry name" value="AdoMet_MTases"/>
    <property type="match status" value="1"/>
</dbReference>
<feature type="domain" description="Methyltransferase" evidence="1">
    <location>
        <begin position="69"/>
        <end position="152"/>
    </location>
</feature>
<comment type="caution">
    <text evidence="2">The sequence shown here is derived from an EMBL/GenBank/DDBJ whole genome shotgun (WGS) entry which is preliminary data.</text>
</comment>
<reference evidence="2 3" key="1">
    <citation type="submission" date="2018-10" db="EMBL/GenBank/DDBJ databases">
        <title>Genomic Encyclopedia of Archaeal and Bacterial Type Strains, Phase II (KMG-II): from individual species to whole genera.</title>
        <authorList>
            <person name="Goeker M."/>
        </authorList>
    </citation>
    <scope>NUCLEOTIDE SEQUENCE [LARGE SCALE GENOMIC DNA]</scope>
    <source>
        <strain evidence="2 3">DSM 23424</strain>
    </source>
</reference>